<dbReference type="EMBL" id="JANFNH010000049">
    <property type="protein sequence ID" value="MCQ4045784.1"/>
    <property type="molecule type" value="Genomic_DNA"/>
</dbReference>
<proteinExistence type="predicted"/>
<dbReference type="Proteomes" id="UP001206206">
    <property type="component" value="Unassembled WGS sequence"/>
</dbReference>
<dbReference type="RefSeq" id="WP_255931936.1">
    <property type="nucleotide sequence ID" value="NZ_JANFNH010000049.1"/>
</dbReference>
<comment type="caution">
    <text evidence="1">The sequence shown here is derived from an EMBL/GenBank/DDBJ whole genome shotgun (WGS) entry which is preliminary data.</text>
</comment>
<dbReference type="InterPro" id="IPR011009">
    <property type="entry name" value="Kinase-like_dom_sf"/>
</dbReference>
<dbReference type="SUPFAM" id="SSF56112">
    <property type="entry name" value="Protein kinase-like (PK-like)"/>
    <property type="match status" value="1"/>
</dbReference>
<name>A0ABT1PK91_9ACTN</name>
<reference evidence="1 2" key="1">
    <citation type="submission" date="2022-06" db="EMBL/GenBank/DDBJ databases">
        <title>Draft genome sequence of type strain Streptomyces rubrisoli DSM 42083.</title>
        <authorList>
            <person name="Duangmal K."/>
            <person name="Klaysubun C."/>
        </authorList>
    </citation>
    <scope>NUCLEOTIDE SEQUENCE [LARGE SCALE GENOMIC DNA]</scope>
    <source>
        <strain evidence="1 2">DSM 42083</strain>
    </source>
</reference>
<sequence length="290" mass="31588">MSHRTAPVGPLDGAARLRPDGWLDTPLTTSIAHAEAQARALLPRHHPAAPGPVRCLTARYRTATFTLGDPPQQLLKRHAAEAAYLGEVLAYQLLQHEAALPALHGCSDTALTLVVDYLDQPAPLDGPKAWEDLVATVAAVHTAPTRWPAHTADAMSQWRLDQLLEASTPAWIRDPPAWRLLLQLTADAHGTGHVPLGHLDLKPDHCRRDNGHLVLIDAETLRPDLTGLPDLITLAYLARDHPDMPPGWIRQVYRQHCNQLGATWTDASLVRALEAFAQATGLHSLHGATT</sequence>
<evidence type="ECO:0000313" key="2">
    <source>
        <dbReference type="Proteomes" id="UP001206206"/>
    </source>
</evidence>
<protein>
    <recommendedName>
        <fullName evidence="3">Aminoglycoside phosphotransferase domain-containing protein</fullName>
    </recommendedName>
</protein>
<gene>
    <name evidence="1" type="ORF">NON19_28060</name>
</gene>
<organism evidence="1 2">
    <name type="scientific">Streptantibioticus rubrisoli</name>
    <dbReference type="NCBI Taxonomy" id="1387313"/>
    <lineage>
        <taxon>Bacteria</taxon>
        <taxon>Bacillati</taxon>
        <taxon>Actinomycetota</taxon>
        <taxon>Actinomycetes</taxon>
        <taxon>Kitasatosporales</taxon>
        <taxon>Streptomycetaceae</taxon>
        <taxon>Streptantibioticus</taxon>
    </lineage>
</organism>
<evidence type="ECO:0008006" key="3">
    <source>
        <dbReference type="Google" id="ProtNLM"/>
    </source>
</evidence>
<keyword evidence="2" id="KW-1185">Reference proteome</keyword>
<accession>A0ABT1PK91</accession>
<evidence type="ECO:0000313" key="1">
    <source>
        <dbReference type="EMBL" id="MCQ4045784.1"/>
    </source>
</evidence>